<feature type="domain" description="OB" evidence="4">
    <location>
        <begin position="51"/>
        <end position="128"/>
    </location>
</feature>
<dbReference type="PANTHER" id="PTHR22594:SF54">
    <property type="entry name" value="ASPARAGINE--TRNA LIGASE, CYTOPLASMIC 1-RELATED"/>
    <property type="match status" value="1"/>
</dbReference>
<dbReference type="CDD" id="cd04318">
    <property type="entry name" value="EcAsnRS_like_N"/>
    <property type="match status" value="1"/>
</dbReference>
<evidence type="ECO:0000313" key="5">
    <source>
        <dbReference type="EMBL" id="KAF6153879.1"/>
    </source>
</evidence>
<keyword evidence="6" id="KW-1185">Reference proteome</keyword>
<reference evidence="5 6" key="1">
    <citation type="journal article" date="2020" name="IScience">
        <title>Genome Sequencing of the Endangered Kingdonia uniflora (Circaeasteraceae, Ranunculales) Reveals Potential Mechanisms of Evolutionary Specialization.</title>
        <authorList>
            <person name="Sun Y."/>
            <person name="Deng T."/>
            <person name="Zhang A."/>
            <person name="Moore M.J."/>
            <person name="Landis J.B."/>
            <person name="Lin N."/>
            <person name="Zhang H."/>
            <person name="Zhang X."/>
            <person name="Huang J."/>
            <person name="Zhang X."/>
            <person name="Sun H."/>
            <person name="Wang H."/>
        </authorList>
    </citation>
    <scope>NUCLEOTIDE SEQUENCE [LARGE SCALE GENOMIC DNA]</scope>
    <source>
        <strain evidence="5">TB1705</strain>
        <tissue evidence="5">Leaf</tissue>
    </source>
</reference>
<dbReference type="GO" id="GO:0004816">
    <property type="term" value="F:asparagine-tRNA ligase activity"/>
    <property type="evidence" value="ECO:0007669"/>
    <property type="project" value="TreeGrafter"/>
</dbReference>
<dbReference type="InterPro" id="IPR004365">
    <property type="entry name" value="NA-bd_OB_tRNA"/>
</dbReference>
<keyword evidence="2" id="KW-0436">Ligase</keyword>
<dbReference type="AlphaFoldDB" id="A0A7J7MG31"/>
<accession>A0A7J7MG31</accession>
<evidence type="ECO:0000256" key="2">
    <source>
        <dbReference type="ARBA" id="ARBA00023146"/>
    </source>
</evidence>
<keyword evidence="2" id="KW-0030">Aminoacyl-tRNA synthetase</keyword>
<feature type="region of interest" description="Disordered" evidence="3">
    <location>
        <begin position="1"/>
        <end position="27"/>
    </location>
</feature>
<feature type="compositionally biased region" description="Polar residues" evidence="3">
    <location>
        <begin position="8"/>
        <end position="22"/>
    </location>
</feature>
<keyword evidence="1" id="KW-0648">Protein biosynthesis</keyword>
<dbReference type="InterPro" id="IPR012340">
    <property type="entry name" value="NA-bd_OB-fold"/>
</dbReference>
<dbReference type="GO" id="GO:0003676">
    <property type="term" value="F:nucleic acid binding"/>
    <property type="evidence" value="ECO:0007669"/>
    <property type="project" value="InterPro"/>
</dbReference>
<dbReference type="Proteomes" id="UP000541444">
    <property type="component" value="Unassembled WGS sequence"/>
</dbReference>
<evidence type="ECO:0000256" key="3">
    <source>
        <dbReference type="SAM" id="MobiDB-lite"/>
    </source>
</evidence>
<organism evidence="5 6">
    <name type="scientific">Kingdonia uniflora</name>
    <dbReference type="NCBI Taxonomy" id="39325"/>
    <lineage>
        <taxon>Eukaryota</taxon>
        <taxon>Viridiplantae</taxon>
        <taxon>Streptophyta</taxon>
        <taxon>Embryophyta</taxon>
        <taxon>Tracheophyta</taxon>
        <taxon>Spermatophyta</taxon>
        <taxon>Magnoliopsida</taxon>
        <taxon>Ranunculales</taxon>
        <taxon>Circaeasteraceae</taxon>
        <taxon>Kingdonia</taxon>
    </lineage>
</organism>
<comment type="caution">
    <text evidence="5">The sequence shown here is derived from an EMBL/GenBank/DDBJ whole genome shotgun (WGS) entry which is preliminary data.</text>
</comment>
<evidence type="ECO:0000259" key="4">
    <source>
        <dbReference type="Pfam" id="PF01336"/>
    </source>
</evidence>
<sequence length="226" mass="24757">MSDGEINVQMSTTTLANGSDSPPKSKFSKRTLIKTILSRPDGGVGFSGQKVTVGGWVKTGREQGKGSFAFLELNDGSCPSNLQVIVDTSVADIGQLVQTGTCVLVEGELKKPPEGTKQNVELRVERVVEVGPVDPAKYPLPKTKLKLEFLRDQVHLRAKTNTETEGAMNFFELNGPYFNDGVISKTFFDDSLVQGFKSSRWNRRDRELVTGGYITPIITETNKSII</sequence>
<proteinExistence type="predicted"/>
<gene>
    <name evidence="5" type="ORF">GIB67_001112</name>
</gene>
<dbReference type="OrthoDB" id="1726535at2759"/>
<dbReference type="SUPFAM" id="SSF50249">
    <property type="entry name" value="Nucleic acid-binding proteins"/>
    <property type="match status" value="1"/>
</dbReference>
<dbReference type="GO" id="GO:0005524">
    <property type="term" value="F:ATP binding"/>
    <property type="evidence" value="ECO:0007669"/>
    <property type="project" value="UniProtKB-KW"/>
</dbReference>
<name>A0A7J7MG31_9MAGN</name>
<protein>
    <recommendedName>
        <fullName evidence="4">OB domain-containing protein</fullName>
    </recommendedName>
</protein>
<dbReference type="PANTHER" id="PTHR22594">
    <property type="entry name" value="ASPARTYL/LYSYL-TRNA SYNTHETASE"/>
    <property type="match status" value="1"/>
</dbReference>
<dbReference type="GO" id="GO:0006421">
    <property type="term" value="P:asparaginyl-tRNA aminoacylation"/>
    <property type="evidence" value="ECO:0007669"/>
    <property type="project" value="TreeGrafter"/>
</dbReference>
<evidence type="ECO:0000313" key="6">
    <source>
        <dbReference type="Proteomes" id="UP000541444"/>
    </source>
</evidence>
<dbReference type="EMBL" id="JACGCM010001557">
    <property type="protein sequence ID" value="KAF6153879.1"/>
    <property type="molecule type" value="Genomic_DNA"/>
</dbReference>
<evidence type="ECO:0000256" key="1">
    <source>
        <dbReference type="ARBA" id="ARBA00022917"/>
    </source>
</evidence>
<dbReference type="Gene3D" id="2.40.50.140">
    <property type="entry name" value="Nucleic acid-binding proteins"/>
    <property type="match status" value="1"/>
</dbReference>
<dbReference type="Pfam" id="PF01336">
    <property type="entry name" value="tRNA_anti-codon"/>
    <property type="match status" value="1"/>
</dbReference>
<dbReference type="GO" id="GO:0005739">
    <property type="term" value="C:mitochondrion"/>
    <property type="evidence" value="ECO:0007669"/>
    <property type="project" value="TreeGrafter"/>
</dbReference>